<proteinExistence type="predicted"/>
<dbReference type="GO" id="GO:0009570">
    <property type="term" value="C:chloroplast stroma"/>
    <property type="evidence" value="ECO:0007669"/>
    <property type="project" value="TreeGrafter"/>
</dbReference>
<dbReference type="Proteomes" id="UP001205105">
    <property type="component" value="Unassembled WGS sequence"/>
</dbReference>
<sequence length="164" mass="17385">MQRCAARLAAPGLVARAPRSLRAPAGGRASRRLSLVAQAAAAAEGVKKPPNPITLTPAALQHLQKLRQESGGEGLLLRMGVKSGGCSGMSYVMDFEKEENVKKDDLVMSFEAEGGEFKLVCDPKSLLCEWPPSAARNARCALHALATLLWPAVLALNNHSFPAS</sequence>
<evidence type="ECO:0000313" key="3">
    <source>
        <dbReference type="Proteomes" id="UP001205105"/>
    </source>
</evidence>
<dbReference type="Pfam" id="PF01521">
    <property type="entry name" value="Fe-S_biosyn"/>
    <property type="match status" value="1"/>
</dbReference>
<feature type="domain" description="Core" evidence="1">
    <location>
        <begin position="53"/>
        <end position="110"/>
    </location>
</feature>
<dbReference type="SUPFAM" id="SSF89360">
    <property type="entry name" value="HesB-like domain"/>
    <property type="match status" value="1"/>
</dbReference>
<dbReference type="PANTHER" id="PTHR47265">
    <property type="entry name" value="IRON-SULFUR ASSEMBLY PROTEIN ISCA, CHLOROPLASTIC"/>
    <property type="match status" value="1"/>
</dbReference>
<evidence type="ECO:0000313" key="2">
    <source>
        <dbReference type="EMBL" id="KAI7844311.1"/>
    </source>
</evidence>
<protein>
    <recommendedName>
        <fullName evidence="1">Core domain-containing protein</fullName>
    </recommendedName>
</protein>
<dbReference type="GO" id="GO:0016226">
    <property type="term" value="P:iron-sulfur cluster assembly"/>
    <property type="evidence" value="ECO:0007669"/>
    <property type="project" value="InterPro"/>
</dbReference>
<keyword evidence="3" id="KW-1185">Reference proteome</keyword>
<gene>
    <name evidence="2" type="ORF">COHA_002109</name>
</gene>
<dbReference type="GO" id="GO:0030674">
    <property type="term" value="F:protein-macromolecule adaptor activity"/>
    <property type="evidence" value="ECO:0007669"/>
    <property type="project" value="TreeGrafter"/>
</dbReference>
<dbReference type="GO" id="GO:0051536">
    <property type="term" value="F:iron-sulfur cluster binding"/>
    <property type="evidence" value="ECO:0007669"/>
    <property type="project" value="InterPro"/>
</dbReference>
<comment type="caution">
    <text evidence="2">The sequence shown here is derived from an EMBL/GenBank/DDBJ whole genome shotgun (WGS) entry which is preliminary data.</text>
</comment>
<name>A0AAD5H572_9CHLO</name>
<dbReference type="PANTHER" id="PTHR47265:SF1">
    <property type="entry name" value="IRON-SULFUR ASSEMBLY PROTEIN ISCA, CHLOROPLASTIC"/>
    <property type="match status" value="1"/>
</dbReference>
<evidence type="ECO:0000259" key="1">
    <source>
        <dbReference type="Pfam" id="PF01521"/>
    </source>
</evidence>
<dbReference type="Gene3D" id="2.60.300.12">
    <property type="entry name" value="HesB-like domain"/>
    <property type="match status" value="1"/>
</dbReference>
<dbReference type="EMBL" id="JADXDR010000032">
    <property type="protein sequence ID" value="KAI7844311.1"/>
    <property type="molecule type" value="Genomic_DNA"/>
</dbReference>
<organism evidence="2 3">
    <name type="scientific">Chlorella ohadii</name>
    <dbReference type="NCBI Taxonomy" id="2649997"/>
    <lineage>
        <taxon>Eukaryota</taxon>
        <taxon>Viridiplantae</taxon>
        <taxon>Chlorophyta</taxon>
        <taxon>core chlorophytes</taxon>
        <taxon>Trebouxiophyceae</taxon>
        <taxon>Chlorellales</taxon>
        <taxon>Chlorellaceae</taxon>
        <taxon>Chlorella clade</taxon>
        <taxon>Chlorella</taxon>
    </lineage>
</organism>
<dbReference type="AlphaFoldDB" id="A0AAD5H572"/>
<dbReference type="InterPro" id="IPR000361">
    <property type="entry name" value="ATAP_core_dom"/>
</dbReference>
<reference evidence="2" key="1">
    <citation type="submission" date="2020-11" db="EMBL/GenBank/DDBJ databases">
        <title>Chlorella ohadii genome sequencing and assembly.</title>
        <authorList>
            <person name="Murik O."/>
            <person name="Treves H."/>
            <person name="Kedem I."/>
            <person name="Shotland Y."/>
            <person name="Kaplan A."/>
        </authorList>
    </citation>
    <scope>NUCLEOTIDE SEQUENCE</scope>
    <source>
        <strain evidence="2">1</strain>
    </source>
</reference>
<dbReference type="InterPro" id="IPR035903">
    <property type="entry name" value="HesB-like_dom_sf"/>
</dbReference>
<dbReference type="InterPro" id="IPR031108">
    <property type="entry name" value="IscA_plant_cyanobact"/>
</dbReference>
<accession>A0AAD5H572</accession>